<evidence type="ECO:0000256" key="2">
    <source>
        <dbReference type="SAM" id="Phobius"/>
    </source>
</evidence>
<dbReference type="PANTHER" id="PTHR19308">
    <property type="entry name" value="PHOSPHATIDYLCHOLINE TRANSFER PROTEIN"/>
    <property type="match status" value="1"/>
</dbReference>
<feature type="compositionally biased region" description="Basic residues" evidence="1">
    <location>
        <begin position="475"/>
        <end position="495"/>
    </location>
</feature>
<feature type="region of interest" description="Disordered" evidence="1">
    <location>
        <begin position="395"/>
        <end position="428"/>
    </location>
</feature>
<accession>C1FHH3</accession>
<dbReference type="GO" id="GO:0005737">
    <property type="term" value="C:cytoplasm"/>
    <property type="evidence" value="ECO:0007669"/>
    <property type="project" value="UniProtKB-ARBA"/>
</dbReference>
<dbReference type="Gene3D" id="3.30.530.20">
    <property type="match status" value="1"/>
</dbReference>
<dbReference type="OrthoDB" id="495907at2759"/>
<reference evidence="4 5" key="1">
    <citation type="journal article" date="2009" name="Science">
        <title>Green evolution and dynamic adaptations revealed by genomes of the marine picoeukaryotes Micromonas.</title>
        <authorList>
            <person name="Worden A.Z."/>
            <person name="Lee J.H."/>
            <person name="Mock T."/>
            <person name="Rouze P."/>
            <person name="Simmons M.P."/>
            <person name="Aerts A.L."/>
            <person name="Allen A.E."/>
            <person name="Cuvelier M.L."/>
            <person name="Derelle E."/>
            <person name="Everett M.V."/>
            <person name="Foulon E."/>
            <person name="Grimwood J."/>
            <person name="Gundlach H."/>
            <person name="Henrissat B."/>
            <person name="Napoli C."/>
            <person name="McDonald S.M."/>
            <person name="Parker M.S."/>
            <person name="Rombauts S."/>
            <person name="Salamov A."/>
            <person name="Von Dassow P."/>
            <person name="Badger J.H."/>
            <person name="Coutinho P.M."/>
            <person name="Demir E."/>
            <person name="Dubchak I."/>
            <person name="Gentemann C."/>
            <person name="Eikrem W."/>
            <person name="Gready J.E."/>
            <person name="John U."/>
            <person name="Lanier W."/>
            <person name="Lindquist E.A."/>
            <person name="Lucas S."/>
            <person name="Mayer K.F."/>
            <person name="Moreau H."/>
            <person name="Not F."/>
            <person name="Otillar R."/>
            <person name="Panaud O."/>
            <person name="Pangilinan J."/>
            <person name="Paulsen I."/>
            <person name="Piegu B."/>
            <person name="Poliakov A."/>
            <person name="Robbens S."/>
            <person name="Schmutz J."/>
            <person name="Toulza E."/>
            <person name="Wyss T."/>
            <person name="Zelensky A."/>
            <person name="Zhou K."/>
            <person name="Armbrust E.V."/>
            <person name="Bhattacharya D."/>
            <person name="Goodenough U.W."/>
            <person name="Van de Peer Y."/>
            <person name="Grigoriev I.V."/>
        </authorList>
    </citation>
    <scope>NUCLEOTIDE SEQUENCE [LARGE SCALE GENOMIC DNA]</scope>
    <source>
        <strain evidence="5">RCC299 / NOUM17</strain>
    </source>
</reference>
<keyword evidence="2" id="KW-0472">Membrane</keyword>
<keyword evidence="2" id="KW-0812">Transmembrane</keyword>
<dbReference type="PANTHER" id="PTHR19308:SF39">
    <property type="entry name" value="PHOSPHATIDYLCHOLINE TRANSFER PROTEIN"/>
    <property type="match status" value="1"/>
</dbReference>
<protein>
    <recommendedName>
        <fullName evidence="3">START domain-containing protein</fullName>
    </recommendedName>
</protein>
<sequence>MAATAPFEAARLMVKEAVTGASSLSSITTLRGSIERVMETTGVHGYVLDALAWLPPEVVLVLDSVHIWFPLLTLFAFFFFGPAAAHQGSRVGNRAWLAFSTAVTVRQLVLWFVGLPPVKGMLLAVGLEIIPARRRRASRPRTTPGVGSAPSTCIAAKYEPVSNVPTAFSSRVEGEVQQKDYREFKERMEGMPARLPPVEANGEWSEMMNKSGVGFSYRAWRHVLPYGGTEYLSRTVFENATVEEMCDFFNDDDVRASWDRLLFRHRVLERDDRTGAECVFWERALPVISNRDYVFTRRTWKDGETYWAITKGCVHSQTPVSPNLKRVEPYFSSWRMRAVPGPDGRLTSAECILSHFEEQHVNQDVARFAVKCGMWGVVKNMDVGFRKFQKERVGSAPAGGAISRTSSGPGGVDGATGQTVVTPGGSADGNGTNLGGGLARKIAFGTCVAAVGALAAALDAKSRSQKGGKVSGPRGGRRRTFSHVHSHKGARRRVRGRDLDLERDDVVEEESAELTRVDAEEPGAAPAEVSEQ</sequence>
<name>C1FHH3_MICCC</name>
<organism evidence="4 5">
    <name type="scientific">Micromonas commoda (strain RCC299 / NOUM17 / CCMP2709)</name>
    <name type="common">Picoplanktonic green alga</name>
    <dbReference type="NCBI Taxonomy" id="296587"/>
    <lineage>
        <taxon>Eukaryota</taxon>
        <taxon>Viridiplantae</taxon>
        <taxon>Chlorophyta</taxon>
        <taxon>Mamiellophyceae</taxon>
        <taxon>Mamiellales</taxon>
        <taxon>Mamiellaceae</taxon>
        <taxon>Micromonas</taxon>
    </lineage>
</organism>
<dbReference type="KEGG" id="mis:MICPUN_102800"/>
<dbReference type="RefSeq" id="XP_002508562.1">
    <property type="nucleotide sequence ID" value="XM_002508516.1"/>
</dbReference>
<keyword evidence="2" id="KW-1133">Transmembrane helix</keyword>
<dbReference type="PROSITE" id="PS50848">
    <property type="entry name" value="START"/>
    <property type="match status" value="1"/>
</dbReference>
<feature type="domain" description="START" evidence="3">
    <location>
        <begin position="204"/>
        <end position="390"/>
    </location>
</feature>
<dbReference type="Proteomes" id="UP000002009">
    <property type="component" value="Chromosome 10"/>
</dbReference>
<evidence type="ECO:0000259" key="3">
    <source>
        <dbReference type="PROSITE" id="PS50848"/>
    </source>
</evidence>
<dbReference type="GO" id="GO:0008289">
    <property type="term" value="F:lipid binding"/>
    <property type="evidence" value="ECO:0007669"/>
    <property type="project" value="InterPro"/>
</dbReference>
<dbReference type="InParanoid" id="C1FHH3"/>
<evidence type="ECO:0000313" key="5">
    <source>
        <dbReference type="Proteomes" id="UP000002009"/>
    </source>
</evidence>
<dbReference type="InterPro" id="IPR051213">
    <property type="entry name" value="START_lipid_transfer"/>
</dbReference>
<gene>
    <name evidence="4" type="ORF">MICPUN_102800</name>
</gene>
<dbReference type="AlphaFoldDB" id="C1FHH3"/>
<keyword evidence="5" id="KW-1185">Reference proteome</keyword>
<dbReference type="InterPro" id="IPR023393">
    <property type="entry name" value="START-like_dom_sf"/>
</dbReference>
<feature type="transmembrane region" description="Helical" evidence="2">
    <location>
        <begin position="65"/>
        <end position="84"/>
    </location>
</feature>
<dbReference type="eggNOG" id="KOG2761">
    <property type="taxonomic scope" value="Eukaryota"/>
</dbReference>
<evidence type="ECO:0000313" key="4">
    <source>
        <dbReference type="EMBL" id="ACO69820.1"/>
    </source>
</evidence>
<proteinExistence type="predicted"/>
<dbReference type="GeneID" id="8246840"/>
<dbReference type="InterPro" id="IPR002913">
    <property type="entry name" value="START_lipid-bd_dom"/>
</dbReference>
<evidence type="ECO:0000256" key="1">
    <source>
        <dbReference type="SAM" id="MobiDB-lite"/>
    </source>
</evidence>
<feature type="compositionally biased region" description="Acidic residues" evidence="1">
    <location>
        <begin position="501"/>
        <end position="512"/>
    </location>
</feature>
<dbReference type="FunCoup" id="C1FHH3">
    <property type="interactions" value="279"/>
</dbReference>
<feature type="region of interest" description="Disordered" evidence="1">
    <location>
        <begin position="461"/>
        <end position="532"/>
    </location>
</feature>
<dbReference type="EMBL" id="CP001576">
    <property type="protein sequence ID" value="ACO69820.1"/>
    <property type="molecule type" value="Genomic_DNA"/>
</dbReference>
<dbReference type="SUPFAM" id="SSF55961">
    <property type="entry name" value="Bet v1-like"/>
    <property type="match status" value="1"/>
</dbReference>